<protein>
    <submittedName>
        <fullName evidence="2">Uncharacterized protein</fullName>
    </submittedName>
</protein>
<organism evidence="2 3">
    <name type="scientific">Oryza meyeriana var. granulata</name>
    <dbReference type="NCBI Taxonomy" id="110450"/>
    <lineage>
        <taxon>Eukaryota</taxon>
        <taxon>Viridiplantae</taxon>
        <taxon>Streptophyta</taxon>
        <taxon>Embryophyta</taxon>
        <taxon>Tracheophyta</taxon>
        <taxon>Spermatophyta</taxon>
        <taxon>Magnoliopsida</taxon>
        <taxon>Liliopsida</taxon>
        <taxon>Poales</taxon>
        <taxon>Poaceae</taxon>
        <taxon>BOP clade</taxon>
        <taxon>Oryzoideae</taxon>
        <taxon>Oryzeae</taxon>
        <taxon>Oryzinae</taxon>
        <taxon>Oryza</taxon>
        <taxon>Oryza meyeriana</taxon>
    </lineage>
</organism>
<evidence type="ECO:0000313" key="2">
    <source>
        <dbReference type="EMBL" id="KAF0913615.1"/>
    </source>
</evidence>
<dbReference type="Proteomes" id="UP000479710">
    <property type="component" value="Unassembled WGS sequence"/>
</dbReference>
<evidence type="ECO:0000256" key="1">
    <source>
        <dbReference type="SAM" id="MobiDB-lite"/>
    </source>
</evidence>
<keyword evidence="3" id="KW-1185">Reference proteome</keyword>
<evidence type="ECO:0000313" key="3">
    <source>
        <dbReference type="Proteomes" id="UP000479710"/>
    </source>
</evidence>
<dbReference type="EMBL" id="SPHZ02000006">
    <property type="protein sequence ID" value="KAF0913615.1"/>
    <property type="molecule type" value="Genomic_DNA"/>
</dbReference>
<proteinExistence type="predicted"/>
<comment type="caution">
    <text evidence="2">The sequence shown here is derived from an EMBL/GenBank/DDBJ whole genome shotgun (WGS) entry which is preliminary data.</text>
</comment>
<gene>
    <name evidence="2" type="ORF">E2562_023725</name>
</gene>
<feature type="compositionally biased region" description="Gly residues" evidence="1">
    <location>
        <begin position="18"/>
        <end position="30"/>
    </location>
</feature>
<name>A0A6G1DLB4_9ORYZ</name>
<feature type="region of interest" description="Disordered" evidence="1">
    <location>
        <begin position="1"/>
        <end position="42"/>
    </location>
</feature>
<reference evidence="2 3" key="1">
    <citation type="submission" date="2019-11" db="EMBL/GenBank/DDBJ databases">
        <title>Whole genome sequence of Oryza granulata.</title>
        <authorList>
            <person name="Li W."/>
        </authorList>
    </citation>
    <scope>NUCLEOTIDE SEQUENCE [LARGE SCALE GENOMIC DNA]</scope>
    <source>
        <strain evidence="3">cv. Menghai</strain>
        <tissue evidence="2">Leaf</tissue>
    </source>
</reference>
<sequence length="133" mass="14142">MAEGGGVVDVVVEDGEAGGRPGKDSGGGTGRESDGSNNNNGSMWEIEEALSWALRRLASRRSFVYLVHVFPVVISIPTAWPSQQVRQRALKILGPALLIVPAHHLPLDLYFRCRLAAGACRLPATATPLVAAE</sequence>
<dbReference type="AlphaFoldDB" id="A0A6G1DLB4"/>
<accession>A0A6G1DLB4</accession>